<reference evidence="1" key="1">
    <citation type="submission" date="2019-08" db="EMBL/GenBank/DDBJ databases">
        <authorList>
            <person name="Kucharzyk K."/>
            <person name="Murdoch R.W."/>
            <person name="Higgins S."/>
            <person name="Loffler F."/>
        </authorList>
    </citation>
    <scope>NUCLEOTIDE SEQUENCE</scope>
</reference>
<sequence>MKESPGGGTIIDTVRNGAVDTGGVPDIGKLLLRRHGHVLQCVPLRVQRGGNVVHPGLDQVDHAVGVGLQKGVAFFQQNLGGGRLDRDHDTPNHHDNDGDQGRQQLCLNAEALFPAGGPDCQISGGRFLFGCHDALEIEILYRFFLLQILHLFCALS</sequence>
<comment type="caution">
    <text evidence="1">The sequence shown here is derived from an EMBL/GenBank/DDBJ whole genome shotgun (WGS) entry which is preliminary data.</text>
</comment>
<dbReference type="EMBL" id="VSSQ01112810">
    <property type="protein sequence ID" value="MPN49505.1"/>
    <property type="molecule type" value="Genomic_DNA"/>
</dbReference>
<accession>A0A645IDY1</accession>
<evidence type="ECO:0000313" key="1">
    <source>
        <dbReference type="EMBL" id="MPN49505.1"/>
    </source>
</evidence>
<protein>
    <submittedName>
        <fullName evidence="1">Uncharacterized protein</fullName>
    </submittedName>
</protein>
<organism evidence="1">
    <name type="scientific">bioreactor metagenome</name>
    <dbReference type="NCBI Taxonomy" id="1076179"/>
    <lineage>
        <taxon>unclassified sequences</taxon>
        <taxon>metagenomes</taxon>
        <taxon>ecological metagenomes</taxon>
    </lineage>
</organism>
<dbReference type="AlphaFoldDB" id="A0A645IDY1"/>
<name>A0A645IDY1_9ZZZZ</name>
<gene>
    <name evidence="1" type="ORF">SDC9_197126</name>
</gene>
<proteinExistence type="predicted"/>